<reference evidence="2 3" key="1">
    <citation type="submission" date="2020-08" db="EMBL/GenBank/DDBJ databases">
        <title>Genomic Encyclopedia of Type Strains, Phase IV (KMG-V): Genome sequencing to study the core and pangenomes of soil and plant-associated prokaryotes.</title>
        <authorList>
            <person name="Whitman W."/>
        </authorList>
    </citation>
    <scope>NUCLEOTIDE SEQUENCE [LARGE SCALE GENOMIC DNA]</scope>
    <source>
        <strain evidence="2 3">34/80</strain>
    </source>
</reference>
<dbReference type="AlphaFoldDB" id="A0A840G0Z3"/>
<dbReference type="RefSeq" id="WP_184642198.1">
    <property type="nucleotide sequence ID" value="NZ_JACIFZ010000012.1"/>
</dbReference>
<keyword evidence="1" id="KW-0812">Transmembrane</keyword>
<protein>
    <submittedName>
        <fullName evidence="2">Uncharacterized protein</fullName>
    </submittedName>
</protein>
<keyword evidence="1" id="KW-1133">Transmembrane helix</keyword>
<name>A0A840G0Z3_9BURK</name>
<gene>
    <name evidence="2" type="ORF">GGD71_006251</name>
</gene>
<proteinExistence type="predicted"/>
<evidence type="ECO:0000256" key="1">
    <source>
        <dbReference type="SAM" id="Phobius"/>
    </source>
</evidence>
<evidence type="ECO:0000313" key="2">
    <source>
        <dbReference type="EMBL" id="MBB4225440.1"/>
    </source>
</evidence>
<accession>A0A840G0Z3</accession>
<dbReference type="Proteomes" id="UP000524450">
    <property type="component" value="Unassembled WGS sequence"/>
</dbReference>
<feature type="transmembrane region" description="Helical" evidence="1">
    <location>
        <begin position="12"/>
        <end position="31"/>
    </location>
</feature>
<organism evidence="2 3">
    <name type="scientific">Variovorax guangxiensis</name>
    <dbReference type="NCBI Taxonomy" id="1775474"/>
    <lineage>
        <taxon>Bacteria</taxon>
        <taxon>Pseudomonadati</taxon>
        <taxon>Pseudomonadota</taxon>
        <taxon>Betaproteobacteria</taxon>
        <taxon>Burkholderiales</taxon>
        <taxon>Comamonadaceae</taxon>
        <taxon>Variovorax</taxon>
    </lineage>
</organism>
<evidence type="ECO:0000313" key="3">
    <source>
        <dbReference type="Proteomes" id="UP000524450"/>
    </source>
</evidence>
<keyword evidence="1" id="KW-0472">Membrane</keyword>
<sequence>MNLEPSLALQGAIVVSFCLLAQAWVLLVLWAEVRVTRPAGTQLTGSNVHREEE</sequence>
<dbReference type="EMBL" id="JACIFZ010000012">
    <property type="protein sequence ID" value="MBB4225440.1"/>
    <property type="molecule type" value="Genomic_DNA"/>
</dbReference>
<comment type="caution">
    <text evidence="2">The sequence shown here is derived from an EMBL/GenBank/DDBJ whole genome shotgun (WGS) entry which is preliminary data.</text>
</comment>